<reference evidence="2 3" key="1">
    <citation type="journal article" date="2021" name="J. Biosci. Bioeng.">
        <title>Identification and characterization of a chc gene cluster responsible for the aromatization pathway of cyclohexanecarboxylate degradation in Sinomonas cyclohexanicum ATCC 51369.</title>
        <authorList>
            <person name="Yamamoto T."/>
            <person name="Hasegawa Y."/>
            <person name="Lau P.C.K."/>
            <person name="Iwaki H."/>
        </authorList>
    </citation>
    <scope>NUCLEOTIDE SEQUENCE [LARGE SCALE GENOMIC DNA]</scope>
    <source>
        <strain evidence="2 3">ATCC 51369</strain>
    </source>
</reference>
<dbReference type="EMBL" id="AP024525">
    <property type="protein sequence ID" value="BCT74580.1"/>
    <property type="molecule type" value="Genomic_DNA"/>
</dbReference>
<accession>A0ABM7PQX3</accession>
<name>A0ABM7PQX3_SINCY</name>
<sequence>MINPKDPMSVGGAVYRRSSPHRRAVVEQFEIFMGFLGFWGLVLLAVTIWLEVTGQFALGWALGLLAVVLAMAGLWALRRKVLRGEKDEFKG</sequence>
<organism evidence="2 3">
    <name type="scientific">Sinomonas cyclohexanicum</name>
    <name type="common">Corynebacterium cyclohexanicum</name>
    <dbReference type="NCBI Taxonomy" id="322009"/>
    <lineage>
        <taxon>Bacteria</taxon>
        <taxon>Bacillati</taxon>
        <taxon>Actinomycetota</taxon>
        <taxon>Actinomycetes</taxon>
        <taxon>Micrococcales</taxon>
        <taxon>Micrococcaceae</taxon>
        <taxon>Sinomonas</taxon>
    </lineage>
</organism>
<keyword evidence="1" id="KW-1133">Transmembrane helix</keyword>
<keyword evidence="1" id="KW-0472">Membrane</keyword>
<keyword evidence="3" id="KW-1185">Reference proteome</keyword>
<protein>
    <submittedName>
        <fullName evidence="2">Uncharacterized protein</fullName>
    </submittedName>
</protein>
<feature type="transmembrane region" description="Helical" evidence="1">
    <location>
        <begin position="56"/>
        <end position="77"/>
    </location>
</feature>
<gene>
    <name evidence="2" type="ORF">SCMU_04220</name>
</gene>
<proteinExistence type="predicted"/>
<evidence type="ECO:0000313" key="2">
    <source>
        <dbReference type="EMBL" id="BCT74580.1"/>
    </source>
</evidence>
<feature type="transmembrane region" description="Helical" evidence="1">
    <location>
        <begin position="31"/>
        <end position="50"/>
    </location>
</feature>
<dbReference type="Proteomes" id="UP001319861">
    <property type="component" value="Chromosome"/>
</dbReference>
<evidence type="ECO:0000313" key="3">
    <source>
        <dbReference type="Proteomes" id="UP001319861"/>
    </source>
</evidence>
<dbReference type="RefSeq" id="WP_229231315.1">
    <property type="nucleotide sequence ID" value="NZ_AP024525.1"/>
</dbReference>
<evidence type="ECO:0000256" key="1">
    <source>
        <dbReference type="SAM" id="Phobius"/>
    </source>
</evidence>
<keyword evidence="1" id="KW-0812">Transmembrane</keyword>